<reference evidence="2" key="1">
    <citation type="journal article" date="2014" name="Int. J. Syst. Evol. Microbiol.">
        <title>Complete genome sequence of Corynebacterium casei LMG S-19264T (=DSM 44701T), isolated from a smear-ripened cheese.</title>
        <authorList>
            <consortium name="US DOE Joint Genome Institute (JGI-PGF)"/>
            <person name="Walter F."/>
            <person name="Albersmeier A."/>
            <person name="Kalinowski J."/>
            <person name="Ruckert C."/>
        </authorList>
    </citation>
    <scope>NUCLEOTIDE SEQUENCE</scope>
    <source>
        <strain evidence="2">VKM B-2555</strain>
    </source>
</reference>
<protein>
    <recommendedName>
        <fullName evidence="1">Ribbon-helix-helix domain-containing protein</fullName>
    </recommendedName>
</protein>
<evidence type="ECO:0000313" key="3">
    <source>
        <dbReference type="Proteomes" id="UP001143364"/>
    </source>
</evidence>
<evidence type="ECO:0000259" key="1">
    <source>
        <dbReference type="Pfam" id="PF13467"/>
    </source>
</evidence>
<comment type="caution">
    <text evidence="2">The sequence shown here is derived from an EMBL/GenBank/DDBJ whole genome shotgun (WGS) entry which is preliminary data.</text>
</comment>
<sequence>MTGASGTVTELGSIEADLGLGEDRADAIVLSGDSAGVVIGDAVSPDIVKRSIVVAGHKTSVSLEDAFWLALKDIARERGQSLRSLVAEIDAGRKGGNLSSAVRLHVLDHYRRRAGAIGAVRG</sequence>
<evidence type="ECO:0000313" key="2">
    <source>
        <dbReference type="EMBL" id="GLK77946.1"/>
    </source>
</evidence>
<reference evidence="2" key="2">
    <citation type="submission" date="2023-01" db="EMBL/GenBank/DDBJ databases">
        <authorList>
            <person name="Sun Q."/>
            <person name="Evtushenko L."/>
        </authorList>
    </citation>
    <scope>NUCLEOTIDE SEQUENCE</scope>
    <source>
        <strain evidence="2">VKM B-2555</strain>
    </source>
</reference>
<gene>
    <name evidence="2" type="ORF">GCM10008171_32000</name>
</gene>
<dbReference type="Pfam" id="PF13467">
    <property type="entry name" value="RHH_4"/>
    <property type="match status" value="1"/>
</dbReference>
<keyword evidence="3" id="KW-1185">Reference proteome</keyword>
<dbReference type="EMBL" id="BSFK01000016">
    <property type="protein sequence ID" value="GLK77946.1"/>
    <property type="molecule type" value="Genomic_DNA"/>
</dbReference>
<dbReference type="InterPro" id="IPR027373">
    <property type="entry name" value="RHH_dom"/>
</dbReference>
<dbReference type="InterPro" id="IPR038268">
    <property type="entry name" value="RHH_sf"/>
</dbReference>
<proteinExistence type="predicted"/>
<dbReference type="AlphaFoldDB" id="A0A9W6JKA1"/>
<dbReference type="Proteomes" id="UP001143364">
    <property type="component" value="Unassembled WGS sequence"/>
</dbReference>
<organism evidence="2 3">
    <name type="scientific">Methylopila jiangsuensis</name>
    <dbReference type="NCBI Taxonomy" id="586230"/>
    <lineage>
        <taxon>Bacteria</taxon>
        <taxon>Pseudomonadati</taxon>
        <taxon>Pseudomonadota</taxon>
        <taxon>Alphaproteobacteria</taxon>
        <taxon>Hyphomicrobiales</taxon>
        <taxon>Methylopilaceae</taxon>
        <taxon>Methylopila</taxon>
    </lineage>
</organism>
<feature type="domain" description="Ribbon-helix-helix" evidence="1">
    <location>
        <begin position="48"/>
        <end position="110"/>
    </location>
</feature>
<accession>A0A9W6JKA1</accession>
<dbReference type="Gene3D" id="1.10.3990.20">
    <property type="entry name" value="protein bp1543"/>
    <property type="match status" value="1"/>
</dbReference>
<name>A0A9W6JKA1_9HYPH</name>